<feature type="domain" description="Histidine kinase" evidence="10">
    <location>
        <begin position="200"/>
        <end position="437"/>
    </location>
</feature>
<keyword evidence="7" id="KW-0067">ATP-binding</keyword>
<evidence type="ECO:0000259" key="10">
    <source>
        <dbReference type="PROSITE" id="PS50109"/>
    </source>
</evidence>
<evidence type="ECO:0000256" key="3">
    <source>
        <dbReference type="ARBA" id="ARBA00022553"/>
    </source>
</evidence>
<feature type="transmembrane region" description="Helical" evidence="9">
    <location>
        <begin position="165"/>
        <end position="184"/>
    </location>
</feature>
<dbReference type="InterPro" id="IPR036097">
    <property type="entry name" value="HisK_dim/P_sf"/>
</dbReference>
<feature type="transmembrane region" description="Helical" evidence="9">
    <location>
        <begin position="30"/>
        <end position="47"/>
    </location>
</feature>
<keyword evidence="6 11" id="KW-0418">Kinase</keyword>
<dbReference type="CDD" id="cd00075">
    <property type="entry name" value="HATPase"/>
    <property type="match status" value="1"/>
</dbReference>
<evidence type="ECO:0000256" key="2">
    <source>
        <dbReference type="ARBA" id="ARBA00012438"/>
    </source>
</evidence>
<dbReference type="SUPFAM" id="SSF55874">
    <property type="entry name" value="ATPase domain of HSP90 chaperone/DNA topoisomerase II/histidine kinase"/>
    <property type="match status" value="1"/>
</dbReference>
<dbReference type="Gene3D" id="1.10.287.130">
    <property type="match status" value="1"/>
</dbReference>
<dbReference type="GO" id="GO:0005524">
    <property type="term" value="F:ATP binding"/>
    <property type="evidence" value="ECO:0007669"/>
    <property type="project" value="UniProtKB-KW"/>
</dbReference>
<evidence type="ECO:0000313" key="12">
    <source>
        <dbReference type="Proteomes" id="UP000092544"/>
    </source>
</evidence>
<evidence type="ECO:0000256" key="1">
    <source>
        <dbReference type="ARBA" id="ARBA00000085"/>
    </source>
</evidence>
<dbReference type="InterPro" id="IPR036890">
    <property type="entry name" value="HATPase_C_sf"/>
</dbReference>
<dbReference type="CDD" id="cd00082">
    <property type="entry name" value="HisKA"/>
    <property type="match status" value="1"/>
</dbReference>
<dbReference type="InterPro" id="IPR003594">
    <property type="entry name" value="HATPase_dom"/>
</dbReference>
<feature type="transmembrane region" description="Helical" evidence="9">
    <location>
        <begin position="59"/>
        <end position="78"/>
    </location>
</feature>
<evidence type="ECO:0000256" key="7">
    <source>
        <dbReference type="ARBA" id="ARBA00022840"/>
    </source>
</evidence>
<keyword evidence="4 11" id="KW-0808">Transferase</keyword>
<dbReference type="Gene3D" id="3.30.565.10">
    <property type="entry name" value="Histidine kinase-like ATPase, C-terminal domain"/>
    <property type="match status" value="1"/>
</dbReference>
<evidence type="ECO:0000256" key="8">
    <source>
        <dbReference type="ARBA" id="ARBA00023012"/>
    </source>
</evidence>
<dbReference type="PRINTS" id="PR00344">
    <property type="entry name" value="BCTRLSENSOR"/>
</dbReference>
<dbReference type="SMART" id="SM00387">
    <property type="entry name" value="HATPase_c"/>
    <property type="match status" value="1"/>
</dbReference>
<evidence type="ECO:0000256" key="6">
    <source>
        <dbReference type="ARBA" id="ARBA00022777"/>
    </source>
</evidence>
<dbReference type="InterPro" id="IPR004358">
    <property type="entry name" value="Sig_transdc_His_kin-like_C"/>
</dbReference>
<keyword evidence="5" id="KW-0547">Nucleotide-binding</keyword>
<dbReference type="GO" id="GO:0000156">
    <property type="term" value="F:phosphorelay response regulator activity"/>
    <property type="evidence" value="ECO:0007669"/>
    <property type="project" value="TreeGrafter"/>
</dbReference>
<dbReference type="EMBL" id="FLOB01000014">
    <property type="protein sequence ID" value="SBS36698.1"/>
    <property type="molecule type" value="Genomic_DNA"/>
</dbReference>
<evidence type="ECO:0000256" key="4">
    <source>
        <dbReference type="ARBA" id="ARBA00022679"/>
    </source>
</evidence>
<dbReference type="Proteomes" id="UP000092544">
    <property type="component" value="Unassembled WGS sequence"/>
</dbReference>
<evidence type="ECO:0000313" key="11">
    <source>
        <dbReference type="EMBL" id="SBS36698.1"/>
    </source>
</evidence>
<comment type="catalytic activity">
    <reaction evidence="1">
        <text>ATP + protein L-histidine = ADP + protein N-phospho-L-histidine.</text>
        <dbReference type="EC" id="2.7.13.3"/>
    </reaction>
</comment>
<dbReference type="InterPro" id="IPR003661">
    <property type="entry name" value="HisK_dim/P_dom"/>
</dbReference>
<dbReference type="InterPro" id="IPR005467">
    <property type="entry name" value="His_kinase_dom"/>
</dbReference>
<accession>A0A1A8TSS0</accession>
<dbReference type="PANTHER" id="PTHR42878">
    <property type="entry name" value="TWO-COMPONENT HISTIDINE KINASE"/>
    <property type="match status" value="1"/>
</dbReference>
<proteinExistence type="predicted"/>
<dbReference type="EC" id="2.7.13.3" evidence="2"/>
<dbReference type="GO" id="GO:0007234">
    <property type="term" value="P:osmosensory signaling via phosphorelay pathway"/>
    <property type="evidence" value="ECO:0007669"/>
    <property type="project" value="TreeGrafter"/>
</dbReference>
<keyword evidence="12" id="KW-1185">Reference proteome</keyword>
<gene>
    <name evidence="11" type="primary">cqsS</name>
    <name evidence="11" type="ORF">MSP8886_03811</name>
</gene>
<keyword evidence="9" id="KW-1133">Transmembrane helix</keyword>
<feature type="transmembrane region" description="Helical" evidence="9">
    <location>
        <begin position="120"/>
        <end position="153"/>
    </location>
</feature>
<reference evidence="11 12" key="1">
    <citation type="submission" date="2016-06" db="EMBL/GenBank/DDBJ databases">
        <authorList>
            <person name="Kjaerup R.B."/>
            <person name="Dalgaard T.S."/>
            <person name="Juul-Madsen H.R."/>
        </authorList>
    </citation>
    <scope>NUCLEOTIDE SEQUENCE [LARGE SCALE GENOMIC DNA]</scope>
    <source>
        <strain evidence="11 12">CECT 8886</strain>
    </source>
</reference>
<evidence type="ECO:0000256" key="5">
    <source>
        <dbReference type="ARBA" id="ARBA00022741"/>
    </source>
</evidence>
<dbReference type="InterPro" id="IPR050351">
    <property type="entry name" value="BphY/WalK/GraS-like"/>
</dbReference>
<evidence type="ECO:0000256" key="9">
    <source>
        <dbReference type="SAM" id="Phobius"/>
    </source>
</evidence>
<dbReference type="SUPFAM" id="SSF47384">
    <property type="entry name" value="Homodimeric domain of signal transducing histidine kinase"/>
    <property type="match status" value="1"/>
</dbReference>
<keyword evidence="9" id="KW-0812">Transmembrane</keyword>
<dbReference type="Pfam" id="PF02518">
    <property type="entry name" value="HATPase_c"/>
    <property type="match status" value="1"/>
</dbReference>
<keyword evidence="9" id="KW-0472">Membrane</keyword>
<name>A0A1A8TSS0_9GAMM</name>
<dbReference type="GO" id="GO:0030295">
    <property type="term" value="F:protein kinase activator activity"/>
    <property type="evidence" value="ECO:0007669"/>
    <property type="project" value="TreeGrafter"/>
</dbReference>
<dbReference type="PANTHER" id="PTHR42878:SF7">
    <property type="entry name" value="SENSOR HISTIDINE KINASE GLRK"/>
    <property type="match status" value="1"/>
</dbReference>
<keyword evidence="8" id="KW-0902">Two-component regulatory system</keyword>
<dbReference type="STRING" id="1792290.MSP8886_03811"/>
<dbReference type="GO" id="GO:0000155">
    <property type="term" value="F:phosphorelay sensor kinase activity"/>
    <property type="evidence" value="ECO:0007669"/>
    <property type="project" value="InterPro"/>
</dbReference>
<feature type="transmembrane region" description="Helical" evidence="9">
    <location>
        <begin position="90"/>
        <end position="108"/>
    </location>
</feature>
<keyword evidence="3" id="KW-0597">Phosphoprotein</keyword>
<dbReference type="PROSITE" id="PS50109">
    <property type="entry name" value="HIS_KIN"/>
    <property type="match status" value="1"/>
</dbReference>
<sequence length="441" mass="50813">MQTMKMWFFTVYSRLRQSILESVEYSLPHSFYIGLIGTIGFPLYYWVWSYAFPQPYESLTLRLVGSLLFLGLALLKFWPDWLRPYTTLYWLLTMIYSLPFFFMYMLLMNEGNITWGMSMTAALSILILVAYNWVSFVTMLSSGSVLALTAYILTTDKIIFSNYLSQLPVYLFLIVAGSAFYFPYRVKQEKLKVLASVGAEISHELRTPLMTIRNHTYGLSKNLPELLRVYKLAQANNLTTPPLRPDVFMALERSIQQIDNEVRHSNTVIDMLLMNVRKPKINTEEFGYFSMSDIIRQAIDRYPFDSSRERSIIRVDLNKDFCFLGSDILMMHVIFNLIKNALVFTNSNPEANIEITLDNADDTNRIYFRDNGRGVAPKDKNSIFENFYSSGNQVIGTGTGIGLSFCKKILATFNASIKCESELEKFTKFILTFPQLKPSSN</sequence>
<protein>
    <recommendedName>
        <fullName evidence="2">histidine kinase</fullName>
        <ecNumber evidence="2">2.7.13.3</ecNumber>
    </recommendedName>
</protein>
<dbReference type="OrthoDB" id="8573961at2"/>
<organism evidence="11 12">
    <name type="scientific">Marinomonas spartinae</name>
    <dbReference type="NCBI Taxonomy" id="1792290"/>
    <lineage>
        <taxon>Bacteria</taxon>
        <taxon>Pseudomonadati</taxon>
        <taxon>Pseudomonadota</taxon>
        <taxon>Gammaproteobacteria</taxon>
        <taxon>Oceanospirillales</taxon>
        <taxon>Oceanospirillaceae</taxon>
        <taxon>Marinomonas</taxon>
    </lineage>
</organism>
<dbReference type="AlphaFoldDB" id="A0A1A8TSS0"/>